<reference evidence="1 2" key="1">
    <citation type="journal article" date="2020" name="Microorganisms">
        <title>Osmotic Adaptation and Compatible Solute Biosynthesis of Phototrophic Bacteria as Revealed from Genome Analyses.</title>
        <authorList>
            <person name="Imhoff J.F."/>
            <person name="Rahn T."/>
            <person name="Kunzel S."/>
            <person name="Keller A."/>
            <person name="Neulinger S.C."/>
        </authorList>
    </citation>
    <scope>NUCLEOTIDE SEQUENCE [LARGE SCALE GENOMIC DNA]</scope>
    <source>
        <strain evidence="1 2">DSM 9895</strain>
    </source>
</reference>
<protein>
    <recommendedName>
        <fullName evidence="3">Aspartate/glutamate racemase family protein</fullName>
    </recommendedName>
</protein>
<sequence>MPLYHTRKRAESYGHELGVLLLDVEQPFVPGDVGNASTWTYPVLYRTVPGCDIARLIYRNEPELRDAVVESAKHLEAQGVRGITSNCGFLLRHQEAAARAVRVPVFLSSLLQLPMMLSAFARGRPIGVMTASQGSLTPELLRLAGVDPDRDPVHAFGMDRYPAFDAPFMQDSGTVDTDALERDICELARHMHAEYPDMGAILLECADLTPYSRPVQQATGLPVFDFTTLVDFFVAAQNRPRYSGHY</sequence>
<keyword evidence="2" id="KW-1185">Reference proteome</keyword>
<organism evidence="1 2">
    <name type="scientific">Rhodovibrio sodomensis</name>
    <dbReference type="NCBI Taxonomy" id="1088"/>
    <lineage>
        <taxon>Bacteria</taxon>
        <taxon>Pseudomonadati</taxon>
        <taxon>Pseudomonadota</taxon>
        <taxon>Alphaproteobacteria</taxon>
        <taxon>Rhodospirillales</taxon>
        <taxon>Rhodovibrionaceae</taxon>
        <taxon>Rhodovibrio</taxon>
    </lineage>
</organism>
<dbReference type="Proteomes" id="UP001296873">
    <property type="component" value="Unassembled WGS sequence"/>
</dbReference>
<accession>A0ABS1DN49</accession>
<comment type="caution">
    <text evidence="1">The sequence shown here is derived from an EMBL/GenBank/DDBJ whole genome shotgun (WGS) entry which is preliminary data.</text>
</comment>
<dbReference type="InterPro" id="IPR053714">
    <property type="entry name" value="Iso_Racemase_Enz_sf"/>
</dbReference>
<dbReference type="Gene3D" id="3.40.50.12500">
    <property type="match status" value="1"/>
</dbReference>
<dbReference type="NCBIfam" id="NF005679">
    <property type="entry name" value="PRK07475.1"/>
    <property type="match status" value="1"/>
</dbReference>
<name>A0ABS1DN49_9PROT</name>
<dbReference type="EMBL" id="NRRL01000128">
    <property type="protein sequence ID" value="MBK1670923.1"/>
    <property type="molecule type" value="Genomic_DNA"/>
</dbReference>
<evidence type="ECO:0008006" key="3">
    <source>
        <dbReference type="Google" id="ProtNLM"/>
    </source>
</evidence>
<dbReference type="RefSeq" id="WP_200343372.1">
    <property type="nucleotide sequence ID" value="NZ_NRRL01000128.1"/>
</dbReference>
<evidence type="ECO:0000313" key="1">
    <source>
        <dbReference type="EMBL" id="MBK1670923.1"/>
    </source>
</evidence>
<evidence type="ECO:0000313" key="2">
    <source>
        <dbReference type="Proteomes" id="UP001296873"/>
    </source>
</evidence>
<gene>
    <name evidence="1" type="ORF">CKO28_23200</name>
</gene>
<proteinExistence type="predicted"/>